<protein>
    <recommendedName>
        <fullName evidence="1">Anti-sigma-28 factor FlgM C-terminal domain-containing protein</fullName>
    </recommendedName>
</protein>
<proteinExistence type="predicted"/>
<evidence type="ECO:0000313" key="2">
    <source>
        <dbReference type="EMBL" id="OAT59387.1"/>
    </source>
</evidence>
<comment type="caution">
    <text evidence="2">The sequence shown here is derived from an EMBL/GenBank/DDBJ whole genome shotgun (WGS) entry which is preliminary data.</text>
</comment>
<organism evidence="2 3">
    <name type="scientific">Obesumbacterium proteus ATCC 12841</name>
    <dbReference type="NCBI Taxonomy" id="1354268"/>
    <lineage>
        <taxon>Bacteria</taxon>
        <taxon>Pseudomonadati</taxon>
        <taxon>Pseudomonadota</taxon>
        <taxon>Gammaproteobacteria</taxon>
        <taxon>Enterobacterales</taxon>
        <taxon>Hafniaceae</taxon>
        <taxon>Obesumbacterium</taxon>
    </lineage>
</organism>
<dbReference type="InterPro" id="IPR035890">
    <property type="entry name" value="Anti-sigma-28_factor_FlgM_sf"/>
</dbReference>
<sequence length="53" mass="5896">MSILKQTTAIQNDTTKDINVERLANIKAAMDAGELHIDTDKIAHALLQDMLNF</sequence>
<keyword evidence="3" id="KW-1185">Reference proteome</keyword>
<feature type="domain" description="Anti-sigma-28 factor FlgM C-terminal" evidence="1">
    <location>
        <begin position="5"/>
        <end position="48"/>
    </location>
</feature>
<dbReference type="Pfam" id="PF04316">
    <property type="entry name" value="FlgM"/>
    <property type="match status" value="1"/>
</dbReference>
<dbReference type="SUPFAM" id="SSF101498">
    <property type="entry name" value="Anti-sigma factor FlgM"/>
    <property type="match status" value="1"/>
</dbReference>
<dbReference type="Proteomes" id="UP000078431">
    <property type="component" value="Unassembled WGS sequence"/>
</dbReference>
<gene>
    <name evidence="2" type="ORF">M993_01940</name>
</gene>
<dbReference type="EMBL" id="LXEX01000028">
    <property type="protein sequence ID" value="OAT59387.1"/>
    <property type="molecule type" value="Genomic_DNA"/>
</dbReference>
<evidence type="ECO:0000259" key="1">
    <source>
        <dbReference type="Pfam" id="PF04316"/>
    </source>
</evidence>
<dbReference type="AlphaFoldDB" id="A0AA91EIS1"/>
<reference evidence="2 3" key="1">
    <citation type="submission" date="2016-04" db="EMBL/GenBank/DDBJ databases">
        <title>ATOL: Assembling a taxonomically balanced genome-scale reconstruction of the evolutionary history of the Enterobacteriaceae.</title>
        <authorList>
            <person name="Plunkett G.III."/>
            <person name="Neeno-Eckwall E.C."/>
            <person name="Glasner J.D."/>
            <person name="Perna N.T."/>
        </authorList>
    </citation>
    <scope>NUCLEOTIDE SEQUENCE [LARGE SCALE GENOMIC DNA]</scope>
    <source>
        <strain evidence="2 3">ATCC 12841</strain>
    </source>
</reference>
<dbReference type="InterPro" id="IPR031316">
    <property type="entry name" value="FlgM_C"/>
</dbReference>
<accession>A0AA91EIS1</accession>
<evidence type="ECO:0000313" key="3">
    <source>
        <dbReference type="Proteomes" id="UP000078431"/>
    </source>
</evidence>
<name>A0AA91EIS1_9GAMM</name>